<dbReference type="InterPro" id="IPR037041">
    <property type="entry name" value="Trigger_fac_C_sf"/>
</dbReference>
<comment type="function">
    <text evidence="9">Involved in protein export. Acts as a chaperone by maintaining the newly synthesized protein in an open conformation. Functions as a peptidyl-prolyl cis-trans isomerase.</text>
</comment>
<evidence type="ECO:0000256" key="3">
    <source>
        <dbReference type="ARBA" id="ARBA00013194"/>
    </source>
</evidence>
<feature type="domain" description="Trigger factor ribosome-binding bacterial" evidence="11">
    <location>
        <begin position="5"/>
        <end position="147"/>
    </location>
</feature>
<evidence type="ECO:0000259" key="10">
    <source>
        <dbReference type="Pfam" id="PF00254"/>
    </source>
</evidence>
<keyword evidence="14" id="KW-1185">Reference proteome</keyword>
<feature type="domain" description="PPIase FKBP-type" evidence="10">
    <location>
        <begin position="159"/>
        <end position="242"/>
    </location>
</feature>
<dbReference type="Gene3D" id="1.10.3120.10">
    <property type="entry name" value="Trigger factor, C-terminal domain"/>
    <property type="match status" value="1"/>
</dbReference>
<dbReference type="SUPFAM" id="SSF102735">
    <property type="entry name" value="Trigger factor ribosome-binding domain"/>
    <property type="match status" value="1"/>
</dbReference>
<dbReference type="Pfam" id="PF00254">
    <property type="entry name" value="FKBP_C"/>
    <property type="match status" value="1"/>
</dbReference>
<comment type="catalytic activity">
    <reaction evidence="1 9">
        <text>[protein]-peptidylproline (omega=180) = [protein]-peptidylproline (omega=0)</text>
        <dbReference type="Rhea" id="RHEA:16237"/>
        <dbReference type="Rhea" id="RHEA-COMP:10747"/>
        <dbReference type="Rhea" id="RHEA-COMP:10748"/>
        <dbReference type="ChEBI" id="CHEBI:83833"/>
        <dbReference type="ChEBI" id="CHEBI:83834"/>
        <dbReference type="EC" id="5.2.1.8"/>
    </reaction>
</comment>
<organism evidence="13 14">
    <name type="scientific">Coraliomargarita sinensis</name>
    <dbReference type="NCBI Taxonomy" id="2174842"/>
    <lineage>
        <taxon>Bacteria</taxon>
        <taxon>Pseudomonadati</taxon>
        <taxon>Verrucomicrobiota</taxon>
        <taxon>Opitutia</taxon>
        <taxon>Puniceicoccales</taxon>
        <taxon>Coraliomargaritaceae</taxon>
        <taxon>Coraliomargarita</taxon>
    </lineage>
</organism>
<comment type="similarity">
    <text evidence="2 9">Belongs to the FKBP-type PPIase family. Tig subfamily.</text>
</comment>
<comment type="subcellular location">
    <subcellularLocation>
        <location evidence="9">Cytoplasm</location>
    </subcellularLocation>
    <text evidence="9">About half TF is bound to the ribosome near the polypeptide exit tunnel while the other half is free in the cytoplasm.</text>
</comment>
<evidence type="ECO:0000259" key="12">
    <source>
        <dbReference type="Pfam" id="PF05698"/>
    </source>
</evidence>
<gene>
    <name evidence="9 13" type="primary">tig</name>
    <name evidence="13" type="ORF">DDZ13_13785</name>
</gene>
<evidence type="ECO:0000256" key="1">
    <source>
        <dbReference type="ARBA" id="ARBA00000971"/>
    </source>
</evidence>
<evidence type="ECO:0000256" key="6">
    <source>
        <dbReference type="ARBA" id="ARBA00023186"/>
    </source>
</evidence>
<dbReference type="EC" id="5.2.1.8" evidence="3 9"/>
<evidence type="ECO:0000256" key="2">
    <source>
        <dbReference type="ARBA" id="ARBA00005464"/>
    </source>
</evidence>
<dbReference type="RefSeq" id="WP_110132044.1">
    <property type="nucleotide sequence ID" value="NZ_QHJQ01000012.1"/>
</dbReference>
<dbReference type="GO" id="GO:0005737">
    <property type="term" value="C:cytoplasm"/>
    <property type="evidence" value="ECO:0007669"/>
    <property type="project" value="UniProtKB-SubCell"/>
</dbReference>
<reference evidence="13 14" key="1">
    <citation type="submission" date="2018-05" db="EMBL/GenBank/DDBJ databases">
        <title>Coraliomargarita sinensis sp. nov., isolated from a marine solar saltern.</title>
        <authorList>
            <person name="Zhou L.Y."/>
        </authorList>
    </citation>
    <scope>NUCLEOTIDE SEQUENCE [LARGE SCALE GENOMIC DNA]</scope>
    <source>
        <strain evidence="13 14">WN38</strain>
    </source>
</reference>
<dbReference type="HAMAP" id="MF_00303">
    <property type="entry name" value="Trigger_factor_Tig"/>
    <property type="match status" value="1"/>
</dbReference>
<dbReference type="FunCoup" id="A0A317ZD14">
    <property type="interactions" value="560"/>
</dbReference>
<dbReference type="InParanoid" id="A0A317ZD14"/>
<dbReference type="Proteomes" id="UP000247099">
    <property type="component" value="Unassembled WGS sequence"/>
</dbReference>
<dbReference type="GO" id="GO:0015031">
    <property type="term" value="P:protein transport"/>
    <property type="evidence" value="ECO:0007669"/>
    <property type="project" value="UniProtKB-UniRule"/>
</dbReference>
<dbReference type="Gene3D" id="3.10.50.40">
    <property type="match status" value="1"/>
</dbReference>
<dbReference type="SUPFAM" id="SSF54534">
    <property type="entry name" value="FKBP-like"/>
    <property type="match status" value="1"/>
</dbReference>
<name>A0A317ZD14_9BACT</name>
<dbReference type="InterPro" id="IPR005215">
    <property type="entry name" value="Trig_fac"/>
</dbReference>
<dbReference type="InterPro" id="IPR001179">
    <property type="entry name" value="PPIase_FKBP_dom"/>
</dbReference>
<evidence type="ECO:0000256" key="4">
    <source>
        <dbReference type="ARBA" id="ARBA00016902"/>
    </source>
</evidence>
<dbReference type="GO" id="GO:0051301">
    <property type="term" value="P:cell division"/>
    <property type="evidence" value="ECO:0007669"/>
    <property type="project" value="UniProtKB-KW"/>
</dbReference>
<dbReference type="InterPro" id="IPR008880">
    <property type="entry name" value="Trigger_fac_C"/>
</dbReference>
<dbReference type="SUPFAM" id="SSF109998">
    <property type="entry name" value="Triger factor/SurA peptide-binding domain-like"/>
    <property type="match status" value="1"/>
</dbReference>
<dbReference type="InterPro" id="IPR008881">
    <property type="entry name" value="Trigger_fac_ribosome-bd_bac"/>
</dbReference>
<evidence type="ECO:0000313" key="13">
    <source>
        <dbReference type="EMBL" id="PXA03134.1"/>
    </source>
</evidence>
<dbReference type="EMBL" id="QHJQ01000012">
    <property type="protein sequence ID" value="PXA03134.1"/>
    <property type="molecule type" value="Genomic_DNA"/>
</dbReference>
<dbReference type="Pfam" id="PF05698">
    <property type="entry name" value="Trigger_C"/>
    <property type="match status" value="1"/>
</dbReference>
<dbReference type="InterPro" id="IPR027304">
    <property type="entry name" value="Trigger_fact/SurA_dom_sf"/>
</dbReference>
<evidence type="ECO:0000259" key="11">
    <source>
        <dbReference type="Pfam" id="PF05697"/>
    </source>
</evidence>
<evidence type="ECO:0000313" key="14">
    <source>
        <dbReference type="Proteomes" id="UP000247099"/>
    </source>
</evidence>
<proteinExistence type="inferred from homology"/>
<dbReference type="InterPro" id="IPR046357">
    <property type="entry name" value="PPIase_dom_sf"/>
</dbReference>
<protein>
    <recommendedName>
        <fullName evidence="4 9">Trigger factor</fullName>
        <shortName evidence="9">TF</shortName>
        <ecNumber evidence="3 9">5.2.1.8</ecNumber>
    </recommendedName>
    <alternativeName>
        <fullName evidence="8 9">PPIase</fullName>
    </alternativeName>
</protein>
<evidence type="ECO:0000256" key="9">
    <source>
        <dbReference type="HAMAP-Rule" id="MF_00303"/>
    </source>
</evidence>
<keyword evidence="9" id="KW-0963">Cytoplasm</keyword>
<dbReference type="AlphaFoldDB" id="A0A317ZD14"/>
<feature type="domain" description="Trigger factor C-terminal" evidence="12">
    <location>
        <begin position="276"/>
        <end position="430"/>
    </location>
</feature>
<evidence type="ECO:0000256" key="5">
    <source>
        <dbReference type="ARBA" id="ARBA00023110"/>
    </source>
</evidence>
<keyword evidence="5 9" id="KW-0697">Rotamase</keyword>
<dbReference type="InterPro" id="IPR036611">
    <property type="entry name" value="Trigger_fac_ribosome-bd_sf"/>
</dbReference>
<keyword evidence="9" id="KW-0131">Cell cycle</keyword>
<dbReference type="OrthoDB" id="9767721at2"/>
<accession>A0A317ZD14</accession>
<sequence>MSTVKTDVKDINETRKTITVSFTSEEVTEQEAALVKDFQRQAKIPGFRPGKAPEKMVRSRFAKDINQELKQRVISQAHQEGVGGADFEVFNIVDLEDGEIAPGSDAKIIFTVDVVPEFELPEYEGIRVTSEPTEATEEDIDKMLTQILNQRAEYNVVEKAAEKGDYVRCSYEGKIGDEFVADLVPDTPMFGTQKVTWEEAGSEDAPGVRAVVDGLVGMSAGDEKEVTMEFPEDFKPEALAGKTATYSLKAEEVREKVLPELNDELLKSLGVEDEAGLRKAIAENIENQKKQQNANGERQQVTEALIKAVDFPVPESGVQSETEEVLRDFMQRNMQQGVSAEEFEKHKEQLHEGASKAAHDRLKSRLILSKIAEKEKIKAEQDDFSRMIMMEAQNTGQKPEKLVKELQKDQSRINRMRSEIVLGKTMDLLVDKAERATVEPSVEDSEK</sequence>
<comment type="caution">
    <text evidence="13">The sequence shown here is derived from an EMBL/GenBank/DDBJ whole genome shotgun (WGS) entry which is preliminary data.</text>
</comment>
<dbReference type="NCBIfam" id="TIGR00115">
    <property type="entry name" value="tig"/>
    <property type="match status" value="1"/>
</dbReference>
<keyword evidence="7 9" id="KW-0413">Isomerase</keyword>
<dbReference type="GO" id="GO:0003755">
    <property type="term" value="F:peptidyl-prolyl cis-trans isomerase activity"/>
    <property type="evidence" value="ECO:0007669"/>
    <property type="project" value="UniProtKB-UniRule"/>
</dbReference>
<evidence type="ECO:0000256" key="7">
    <source>
        <dbReference type="ARBA" id="ARBA00023235"/>
    </source>
</evidence>
<dbReference type="GO" id="GO:0006457">
    <property type="term" value="P:protein folding"/>
    <property type="evidence" value="ECO:0007669"/>
    <property type="project" value="UniProtKB-UniRule"/>
</dbReference>
<comment type="domain">
    <text evidence="9">Consists of 3 domains; the N-terminus binds the ribosome, the middle domain has PPIase activity, while the C-terminus has intrinsic chaperone activity on its own.</text>
</comment>
<dbReference type="Gene3D" id="3.30.70.1050">
    <property type="entry name" value="Trigger factor ribosome-binding domain"/>
    <property type="match status" value="1"/>
</dbReference>
<evidence type="ECO:0000256" key="8">
    <source>
        <dbReference type="ARBA" id="ARBA00029986"/>
    </source>
</evidence>
<dbReference type="PIRSF" id="PIRSF003095">
    <property type="entry name" value="Trigger_factor"/>
    <property type="match status" value="1"/>
</dbReference>
<dbReference type="Pfam" id="PF05697">
    <property type="entry name" value="Trigger_N"/>
    <property type="match status" value="1"/>
</dbReference>
<keyword evidence="9" id="KW-0132">Cell division</keyword>
<keyword evidence="6 9" id="KW-0143">Chaperone</keyword>